<comment type="caution">
    <text evidence="1">The sequence shown here is derived from an EMBL/GenBank/DDBJ whole genome shotgun (WGS) entry which is preliminary data.</text>
</comment>
<dbReference type="AlphaFoldDB" id="A0AAV1TSD6"/>
<dbReference type="Proteomes" id="UP001162060">
    <property type="component" value="Unassembled WGS sequence"/>
</dbReference>
<gene>
    <name evidence="1" type="ORF">PM001_LOCUS9408</name>
</gene>
<evidence type="ECO:0000313" key="2">
    <source>
        <dbReference type="Proteomes" id="UP001162060"/>
    </source>
</evidence>
<proteinExistence type="predicted"/>
<accession>A0AAV1TSD6</accession>
<protein>
    <submittedName>
        <fullName evidence="1">Uncharacterized protein</fullName>
    </submittedName>
</protein>
<evidence type="ECO:0000313" key="1">
    <source>
        <dbReference type="EMBL" id="CAK7924258.1"/>
    </source>
</evidence>
<sequence>MEKRLEITGMLNGSKGAEDTVKMGFLQEIMVVDTRASALGVAKLVI</sequence>
<reference evidence="1" key="1">
    <citation type="submission" date="2024-01" db="EMBL/GenBank/DDBJ databases">
        <authorList>
            <person name="Webb A."/>
        </authorList>
    </citation>
    <scope>NUCLEOTIDE SEQUENCE</scope>
    <source>
        <strain evidence="1">Pm1</strain>
    </source>
</reference>
<dbReference type="EMBL" id="CAKLBY020000073">
    <property type="protein sequence ID" value="CAK7924258.1"/>
    <property type="molecule type" value="Genomic_DNA"/>
</dbReference>
<organism evidence="1 2">
    <name type="scientific">Peronospora matthiolae</name>
    <dbReference type="NCBI Taxonomy" id="2874970"/>
    <lineage>
        <taxon>Eukaryota</taxon>
        <taxon>Sar</taxon>
        <taxon>Stramenopiles</taxon>
        <taxon>Oomycota</taxon>
        <taxon>Peronosporomycetes</taxon>
        <taxon>Peronosporales</taxon>
        <taxon>Peronosporaceae</taxon>
        <taxon>Peronospora</taxon>
    </lineage>
</organism>
<name>A0AAV1TSD6_9STRA</name>